<dbReference type="Pfam" id="PF13359">
    <property type="entry name" value="DDE_Tnp_4"/>
    <property type="match status" value="1"/>
</dbReference>
<evidence type="ECO:0000259" key="3">
    <source>
        <dbReference type="Pfam" id="PF13359"/>
    </source>
</evidence>
<accession>A0AAU9VK81</accession>
<protein>
    <recommendedName>
        <fullName evidence="7">Transposase Helix-turn-helix domain-containing protein</fullName>
    </recommendedName>
</protein>
<proteinExistence type="predicted"/>
<dbReference type="EMBL" id="CALNXJ010000001">
    <property type="protein sequence ID" value="CAH3031897.1"/>
    <property type="molecule type" value="Genomic_DNA"/>
</dbReference>
<name>A0AAU9VK81_9CNID</name>
<reference evidence="5 6" key="1">
    <citation type="submission" date="2022-05" db="EMBL/GenBank/DDBJ databases">
        <authorList>
            <consortium name="Genoscope - CEA"/>
            <person name="William W."/>
        </authorList>
    </citation>
    <scope>NUCLEOTIDE SEQUENCE [LARGE SCALE GENOMIC DNA]</scope>
</reference>
<feature type="domain" description="Transposase Helix-turn-helix" evidence="4">
    <location>
        <begin position="98"/>
        <end position="147"/>
    </location>
</feature>
<dbReference type="AlphaFoldDB" id="A0AAU9VK81"/>
<dbReference type="GO" id="GO:0046872">
    <property type="term" value="F:metal ion binding"/>
    <property type="evidence" value="ECO:0007669"/>
    <property type="project" value="UniProtKB-KW"/>
</dbReference>
<evidence type="ECO:0000313" key="5">
    <source>
        <dbReference type="EMBL" id="CAH3031897.1"/>
    </source>
</evidence>
<sequence>MQTKNLKIKQQLVNLTSRYNHLEKKSFSIDRFSKSMWFYTGFANEEIFDALYNLCDSGENGENIRYWHSSSTGQDTTVLRENDEYIETFPKPGRPRLLHPKEELFITLFRLRQGFAEEHLAHLYGISLTTISRIIITRVNLLHLRLKDVPMWPSREKVNKHMPEQFKEKYSSTRITIDCTKVKCQMPCSLCLNSELFSTYKNNTTLKALVGITPGGALSFVSQVYTGHI</sequence>
<dbReference type="PANTHER" id="PTHR23080:SF133">
    <property type="entry name" value="SI:CH211-262I1.5-RELATED"/>
    <property type="match status" value="1"/>
</dbReference>
<keyword evidence="6" id="KW-1185">Reference proteome</keyword>
<dbReference type="PANTHER" id="PTHR23080">
    <property type="entry name" value="THAP DOMAIN PROTEIN"/>
    <property type="match status" value="1"/>
</dbReference>
<comment type="caution">
    <text evidence="5">The sequence shown here is derived from an EMBL/GenBank/DDBJ whole genome shotgun (WGS) entry which is preliminary data.</text>
</comment>
<keyword evidence="2" id="KW-0479">Metal-binding</keyword>
<dbReference type="Proteomes" id="UP001159428">
    <property type="component" value="Unassembled WGS sequence"/>
</dbReference>
<dbReference type="InterPro" id="IPR027805">
    <property type="entry name" value="Transposase_HTH_dom"/>
</dbReference>
<evidence type="ECO:0000256" key="1">
    <source>
        <dbReference type="ARBA" id="ARBA00001968"/>
    </source>
</evidence>
<organism evidence="5 6">
    <name type="scientific">Pocillopora meandrina</name>
    <dbReference type="NCBI Taxonomy" id="46732"/>
    <lineage>
        <taxon>Eukaryota</taxon>
        <taxon>Metazoa</taxon>
        <taxon>Cnidaria</taxon>
        <taxon>Anthozoa</taxon>
        <taxon>Hexacorallia</taxon>
        <taxon>Scleractinia</taxon>
        <taxon>Astrocoeniina</taxon>
        <taxon>Pocilloporidae</taxon>
        <taxon>Pocillopora</taxon>
    </lineage>
</organism>
<feature type="domain" description="DDE Tnp4" evidence="3">
    <location>
        <begin position="177"/>
        <end position="228"/>
    </location>
</feature>
<evidence type="ECO:0000313" key="6">
    <source>
        <dbReference type="Proteomes" id="UP001159428"/>
    </source>
</evidence>
<comment type="cofactor">
    <cofactor evidence="1">
        <name>a divalent metal cation</name>
        <dbReference type="ChEBI" id="CHEBI:60240"/>
    </cofactor>
</comment>
<dbReference type="Pfam" id="PF13613">
    <property type="entry name" value="HTH_Tnp_4"/>
    <property type="match status" value="1"/>
</dbReference>
<gene>
    <name evidence="5" type="ORF">PMEA_00000724</name>
</gene>
<evidence type="ECO:0008006" key="7">
    <source>
        <dbReference type="Google" id="ProtNLM"/>
    </source>
</evidence>
<dbReference type="InterPro" id="IPR027806">
    <property type="entry name" value="HARBI1_dom"/>
</dbReference>
<evidence type="ECO:0000256" key="2">
    <source>
        <dbReference type="ARBA" id="ARBA00022723"/>
    </source>
</evidence>
<evidence type="ECO:0000259" key="4">
    <source>
        <dbReference type="Pfam" id="PF13613"/>
    </source>
</evidence>